<dbReference type="Gene3D" id="2.60.120.290">
    <property type="entry name" value="Spermadhesin, CUB domain"/>
    <property type="match status" value="2"/>
</dbReference>
<dbReference type="InterPro" id="IPR000859">
    <property type="entry name" value="CUB_dom"/>
</dbReference>
<dbReference type="FunFam" id="2.60.120.290:FF:000005">
    <property type="entry name" value="Procollagen C-endopeptidase enhancer 1"/>
    <property type="match status" value="1"/>
</dbReference>
<dbReference type="InterPro" id="IPR035914">
    <property type="entry name" value="Sperma_CUB_dom_sf"/>
</dbReference>
<dbReference type="Gene3D" id="3.40.390.10">
    <property type="entry name" value="Collagenase (Catalytic Domain)"/>
    <property type="match status" value="1"/>
</dbReference>
<dbReference type="RefSeq" id="XP_014352460.1">
    <property type="nucleotide sequence ID" value="XM_014496974.2"/>
</dbReference>
<protein>
    <recommendedName>
        <fullName evidence="10">Metalloendopeptidase</fullName>
        <ecNumber evidence="10">3.4.24.-</ecNumber>
    </recommendedName>
</protein>
<keyword evidence="14" id="KW-1185">Reference proteome</keyword>
<feature type="binding site" evidence="9">
    <location>
        <position position="175"/>
    </location>
    <ligand>
        <name>Zn(2+)</name>
        <dbReference type="ChEBI" id="CHEBI:29105"/>
        <note>catalytic</note>
    </ligand>
</feature>
<reference evidence="13" key="2">
    <citation type="submission" date="2025-08" db="UniProtKB">
        <authorList>
            <consortium name="Ensembl"/>
        </authorList>
    </citation>
    <scope>IDENTIFICATION</scope>
</reference>
<dbReference type="PANTHER" id="PTHR10127">
    <property type="entry name" value="DISCOIDIN, CUB, EGF, LAMININ , AND ZINC METALLOPROTEASE DOMAIN CONTAINING"/>
    <property type="match status" value="1"/>
</dbReference>
<dbReference type="GO" id="GO:0004222">
    <property type="term" value="F:metalloendopeptidase activity"/>
    <property type="evidence" value="ECO:0007669"/>
    <property type="project" value="UniProtKB-UniRule"/>
</dbReference>
<dbReference type="Pfam" id="PF01400">
    <property type="entry name" value="Astacin"/>
    <property type="match status" value="1"/>
</dbReference>
<dbReference type="PIRSF" id="PIRSF038057">
    <property type="entry name" value="Hatching_enzyme_Uvs2"/>
    <property type="match status" value="1"/>
</dbReference>
<dbReference type="CDD" id="cd00041">
    <property type="entry name" value="CUB"/>
    <property type="match status" value="2"/>
</dbReference>
<dbReference type="KEGG" id="lcm:106706281"/>
<evidence type="ECO:0000256" key="10">
    <source>
        <dbReference type="RuleBase" id="RU361183"/>
    </source>
</evidence>
<keyword evidence="1 9" id="KW-0645">Protease</keyword>
<evidence type="ECO:0000256" key="4">
    <source>
        <dbReference type="ARBA" id="ARBA00022801"/>
    </source>
</evidence>
<dbReference type="InParanoid" id="H3A2H8"/>
<dbReference type="PANTHER" id="PTHR10127:SF899">
    <property type="entry name" value="ASTACIN-LIKE METALLOENDOPEPTIDASE-RELATED"/>
    <property type="match status" value="1"/>
</dbReference>
<dbReference type="EMBL" id="AFYH01211977">
    <property type="status" value="NOT_ANNOTATED_CDS"/>
    <property type="molecule type" value="Genomic_DNA"/>
</dbReference>
<feature type="domain" description="CUB" evidence="11">
    <location>
        <begin position="382"/>
        <end position="494"/>
    </location>
</feature>
<dbReference type="InterPro" id="IPR024079">
    <property type="entry name" value="MetalloPept_cat_dom_sf"/>
</dbReference>
<evidence type="ECO:0000313" key="14">
    <source>
        <dbReference type="Proteomes" id="UP000008672"/>
    </source>
</evidence>
<dbReference type="PROSITE" id="PS01180">
    <property type="entry name" value="CUB"/>
    <property type="match status" value="2"/>
</dbReference>
<feature type="chain" id="PRO_5005134159" description="Metalloendopeptidase" evidence="10">
    <location>
        <begin position="23"/>
        <end position="540"/>
    </location>
</feature>
<dbReference type="SMART" id="SM00042">
    <property type="entry name" value="CUB"/>
    <property type="match status" value="2"/>
</dbReference>
<dbReference type="PROSITE" id="PS51864">
    <property type="entry name" value="ASTACIN"/>
    <property type="match status" value="1"/>
</dbReference>
<dbReference type="InterPro" id="IPR006026">
    <property type="entry name" value="Peptidase_Metallo"/>
</dbReference>
<dbReference type="GeneTree" id="ENSGT00940000161051"/>
<dbReference type="FunFam" id="2.60.120.290:FF:000013">
    <property type="entry name" value="Membrane frizzled-related protein"/>
    <property type="match status" value="1"/>
</dbReference>
<reference evidence="13" key="3">
    <citation type="submission" date="2025-09" db="UniProtKB">
        <authorList>
            <consortium name="Ensembl"/>
        </authorList>
    </citation>
    <scope>IDENTIFICATION</scope>
</reference>
<keyword evidence="7" id="KW-1015">Disulfide bond</keyword>
<keyword evidence="3" id="KW-0677">Repeat</keyword>
<keyword evidence="5 9" id="KW-0862">Zinc</keyword>
<keyword evidence="6 9" id="KW-0482">Metalloprotease</keyword>
<dbReference type="OrthoDB" id="291007at2759"/>
<dbReference type="EC" id="3.4.24.-" evidence="10"/>
<feature type="domain" description="Peptidase M12A" evidence="12">
    <location>
        <begin position="67"/>
        <end position="266"/>
    </location>
</feature>
<dbReference type="eggNOG" id="KOG3714">
    <property type="taxonomic scope" value="Eukaryota"/>
</dbReference>
<dbReference type="SUPFAM" id="SSF49854">
    <property type="entry name" value="Spermadhesin, CUB domain"/>
    <property type="match status" value="2"/>
</dbReference>
<dbReference type="InterPro" id="IPR001506">
    <property type="entry name" value="Peptidase_M12A"/>
</dbReference>
<keyword evidence="2 9" id="KW-0479">Metal-binding</keyword>
<feature type="active site" evidence="9">
    <location>
        <position position="166"/>
    </location>
</feature>
<dbReference type="GeneID" id="106706281"/>
<dbReference type="PRINTS" id="PR00480">
    <property type="entry name" value="ASTACIN"/>
</dbReference>
<accession>H3A2H8</accession>
<comment type="cofactor">
    <cofactor evidence="9 10">
        <name>Zn(2+)</name>
        <dbReference type="ChEBI" id="CHEBI:29105"/>
    </cofactor>
    <text evidence="9 10">Binds 1 zinc ion per subunit.</text>
</comment>
<evidence type="ECO:0000256" key="2">
    <source>
        <dbReference type="ARBA" id="ARBA00022723"/>
    </source>
</evidence>
<dbReference type="Pfam" id="PF00431">
    <property type="entry name" value="CUB"/>
    <property type="match status" value="2"/>
</dbReference>
<dbReference type="GO" id="GO:0008270">
    <property type="term" value="F:zinc ion binding"/>
    <property type="evidence" value="ECO:0007669"/>
    <property type="project" value="UniProtKB-UniRule"/>
</dbReference>
<evidence type="ECO:0000256" key="5">
    <source>
        <dbReference type="ARBA" id="ARBA00022833"/>
    </source>
</evidence>
<sequence>MSLQVLLTLVALFCYSLPQTLKEENCKPYDEEEDERENSISGNILEMNKGDIEWLIFGDVVANRTKAAENCPKGHCYWVKGSDGFVTIPYEISDVYTPQQRGEIISALEEMNKMTCVRFIPQTIEKDYLSFISGAGCWSFVGRIKGKQTLSLSNRGCVKRGVIQHEANHAMGMNHEQNRDDRDDFVQIIWENLKEGYESAYIQRNFKTFGLPYDYLSAMHYGRYSFSKARGLPTMVPIPNPDQVIGQQYGFSDMDYRKLKTLYECKVCSTLLPDWAGHFTSANYPSPYPENSNCVWIIRTQRKRVRLNFLKFRVESSKNCSKDYVKVYDGYSNTSLLLLDKTCGRNRPPMLIASANIMMIEFVSDNKISKYGFVATYKTGTCGETLFNMTGGFSSPSYPSNYPRSNDCYWTIIAPKGYTISLEMQDFKLEFSFDCEFDYVSIRDGGNKISPIKGKYCGMQSVPTFNSTESSVLVHFSSDSSGRNKGFLATYVMKPTFNSASKSLTFNLLTTGYVKPWTFLFCIIMDLTLGYTHSMISFFA</sequence>
<evidence type="ECO:0000256" key="3">
    <source>
        <dbReference type="ARBA" id="ARBA00022737"/>
    </source>
</evidence>
<dbReference type="HOGENOM" id="CLU_005140_1_0_1"/>
<dbReference type="SUPFAM" id="SSF55486">
    <property type="entry name" value="Metalloproteases ('zincins'), catalytic domain"/>
    <property type="match status" value="1"/>
</dbReference>
<name>H3A2H8_LATCH</name>
<dbReference type="AlphaFoldDB" id="H3A2H8"/>
<dbReference type="Ensembl" id="ENSLACT00000003884.2">
    <property type="protein sequence ID" value="ENSLACP00000003849.2"/>
    <property type="gene ID" value="ENSLACG00000003426.2"/>
</dbReference>
<evidence type="ECO:0000259" key="11">
    <source>
        <dbReference type="PROSITE" id="PS01180"/>
    </source>
</evidence>
<dbReference type="EMBL" id="AFYH01211978">
    <property type="status" value="NOT_ANNOTATED_CDS"/>
    <property type="molecule type" value="Genomic_DNA"/>
</dbReference>
<feature type="signal peptide" evidence="10">
    <location>
        <begin position="1"/>
        <end position="22"/>
    </location>
</feature>
<feature type="binding site" evidence="9">
    <location>
        <position position="169"/>
    </location>
    <ligand>
        <name>Zn(2+)</name>
        <dbReference type="ChEBI" id="CHEBI:29105"/>
        <note>catalytic</note>
    </ligand>
</feature>
<dbReference type="STRING" id="7897.ENSLACP00000003849"/>
<evidence type="ECO:0000256" key="1">
    <source>
        <dbReference type="ARBA" id="ARBA00022670"/>
    </source>
</evidence>
<reference evidence="14" key="1">
    <citation type="submission" date="2011-08" db="EMBL/GenBank/DDBJ databases">
        <title>The draft genome of Latimeria chalumnae.</title>
        <authorList>
            <person name="Di Palma F."/>
            <person name="Alfoldi J."/>
            <person name="Johnson J."/>
            <person name="Berlin A."/>
            <person name="Gnerre S."/>
            <person name="Jaffe D."/>
            <person name="MacCallum I."/>
            <person name="Young S."/>
            <person name="Walker B.J."/>
            <person name="Lander E."/>
            <person name="Lindblad-Toh K."/>
        </authorList>
    </citation>
    <scope>NUCLEOTIDE SEQUENCE [LARGE SCALE GENOMIC DNA]</scope>
    <source>
        <strain evidence="14">Wild caught</strain>
    </source>
</reference>
<evidence type="ECO:0000259" key="12">
    <source>
        <dbReference type="PROSITE" id="PS51864"/>
    </source>
</evidence>
<evidence type="ECO:0000256" key="6">
    <source>
        <dbReference type="ARBA" id="ARBA00023049"/>
    </source>
</evidence>
<dbReference type="InterPro" id="IPR017370">
    <property type="entry name" value="Hatching_enzyme_Uvs2-like"/>
</dbReference>
<comment type="caution">
    <text evidence="8">Lacks conserved residue(s) required for the propagation of feature annotation.</text>
</comment>
<evidence type="ECO:0000256" key="9">
    <source>
        <dbReference type="PROSITE-ProRule" id="PRU01211"/>
    </source>
</evidence>
<proteinExistence type="predicted"/>
<dbReference type="OMA" id="HEANHAM"/>
<feature type="domain" description="CUB" evidence="11">
    <location>
        <begin position="268"/>
        <end position="380"/>
    </location>
</feature>
<keyword evidence="10" id="KW-0732">Signal</keyword>
<feature type="binding site" evidence="9">
    <location>
        <position position="165"/>
    </location>
    <ligand>
        <name>Zn(2+)</name>
        <dbReference type="ChEBI" id="CHEBI:29105"/>
        <note>catalytic</note>
    </ligand>
</feature>
<gene>
    <name evidence="13" type="primary">LOC106706281</name>
</gene>
<evidence type="ECO:0000313" key="13">
    <source>
        <dbReference type="Ensembl" id="ENSLACP00000003849.2"/>
    </source>
</evidence>
<organism evidence="13 14">
    <name type="scientific">Latimeria chalumnae</name>
    <name type="common">Coelacanth</name>
    <dbReference type="NCBI Taxonomy" id="7897"/>
    <lineage>
        <taxon>Eukaryota</taxon>
        <taxon>Metazoa</taxon>
        <taxon>Chordata</taxon>
        <taxon>Craniata</taxon>
        <taxon>Vertebrata</taxon>
        <taxon>Euteleostomi</taxon>
        <taxon>Coelacanthiformes</taxon>
        <taxon>Coelacanthidae</taxon>
        <taxon>Latimeria</taxon>
    </lineage>
</organism>
<evidence type="ECO:0000256" key="7">
    <source>
        <dbReference type="ARBA" id="ARBA00023157"/>
    </source>
</evidence>
<dbReference type="SMART" id="SM00235">
    <property type="entry name" value="ZnMc"/>
    <property type="match status" value="1"/>
</dbReference>
<keyword evidence="4 9" id="KW-0378">Hydrolase</keyword>
<evidence type="ECO:0000256" key="8">
    <source>
        <dbReference type="PROSITE-ProRule" id="PRU00059"/>
    </source>
</evidence>
<dbReference type="EMBL" id="AFYH01211976">
    <property type="status" value="NOT_ANNOTATED_CDS"/>
    <property type="molecule type" value="Genomic_DNA"/>
</dbReference>
<dbReference type="GO" id="GO:0006508">
    <property type="term" value="P:proteolysis"/>
    <property type="evidence" value="ECO:0007669"/>
    <property type="project" value="UniProtKB-KW"/>
</dbReference>
<dbReference type="Proteomes" id="UP000008672">
    <property type="component" value="Unassembled WGS sequence"/>
</dbReference>